<keyword evidence="2" id="KW-1185">Reference proteome</keyword>
<dbReference type="EMBL" id="CZDF01000156">
    <property type="protein sequence ID" value="CUR33312.1"/>
    <property type="molecule type" value="Genomic_DNA"/>
</dbReference>
<evidence type="ECO:0000313" key="1">
    <source>
        <dbReference type="EMBL" id="CUR33312.1"/>
    </source>
</evidence>
<reference evidence="2" key="1">
    <citation type="submission" date="2015-10" db="EMBL/GenBank/DDBJ databases">
        <authorList>
            <person name="Regsiter A."/>
            <person name="william w."/>
        </authorList>
    </citation>
    <scope>NUCLEOTIDE SEQUENCE [LARGE SCALE GENOMIC DNA]</scope>
</reference>
<sequence length="53" mass="5866">MIKNAGEKQLIRIDGDGHGVCLTSLGQSSITTNLFQGFKLVWGIFFGRIKKIK</sequence>
<dbReference type="Proteomes" id="UP000184315">
    <property type="component" value="Unassembled WGS sequence"/>
</dbReference>
<name>A0A1J1LLC0_9CYAN</name>
<accession>A0A1J1LLC0</accession>
<proteinExistence type="predicted"/>
<organism evidence="1 2">
    <name type="scientific">Planktothrix tepida PCC 9214</name>
    <dbReference type="NCBI Taxonomy" id="671072"/>
    <lineage>
        <taxon>Bacteria</taxon>
        <taxon>Bacillati</taxon>
        <taxon>Cyanobacteriota</taxon>
        <taxon>Cyanophyceae</taxon>
        <taxon>Oscillatoriophycideae</taxon>
        <taxon>Oscillatoriales</taxon>
        <taxon>Microcoleaceae</taxon>
        <taxon>Planktothrix</taxon>
    </lineage>
</organism>
<evidence type="ECO:0000313" key="2">
    <source>
        <dbReference type="Proteomes" id="UP000184315"/>
    </source>
</evidence>
<dbReference type="AlphaFoldDB" id="A0A1J1LLC0"/>
<protein>
    <submittedName>
        <fullName evidence="1">Uncharacterized protein</fullName>
    </submittedName>
</protein>
<gene>
    <name evidence="1" type="ORF">PL9214500559</name>
</gene>